<evidence type="ECO:0000256" key="3">
    <source>
        <dbReference type="SAM" id="SignalP"/>
    </source>
</evidence>
<dbReference type="RefSeq" id="WP_275277078.1">
    <property type="nucleotide sequence ID" value="NZ_CP119108.1"/>
</dbReference>
<keyword evidence="5" id="KW-1185">Reference proteome</keyword>
<feature type="signal peptide" evidence="3">
    <location>
        <begin position="1"/>
        <end position="32"/>
    </location>
</feature>
<dbReference type="EMBL" id="CP119108">
    <property type="protein sequence ID" value="WEG07739.1"/>
    <property type="molecule type" value="Genomic_DNA"/>
</dbReference>
<accession>A0ABY8BUA0</accession>
<dbReference type="Gene3D" id="1.10.530.10">
    <property type="match status" value="1"/>
</dbReference>
<keyword evidence="1" id="KW-0175">Coiled coil</keyword>
<feature type="region of interest" description="Disordered" evidence="2">
    <location>
        <begin position="261"/>
        <end position="294"/>
    </location>
</feature>
<dbReference type="Proteomes" id="UP001214553">
    <property type="component" value="Chromosome"/>
</dbReference>
<feature type="coiled-coil region" evidence="1">
    <location>
        <begin position="187"/>
        <end position="246"/>
    </location>
</feature>
<name>A0ABY8BUA0_9MICO</name>
<feature type="compositionally biased region" description="Low complexity" evidence="2">
    <location>
        <begin position="277"/>
        <end position="286"/>
    </location>
</feature>
<reference evidence="4 5" key="1">
    <citation type="submission" date="2023-03" db="EMBL/GenBank/DDBJ databases">
        <title>Genome sequence of Microbacterium sp. KACC 23027.</title>
        <authorList>
            <person name="Kim S."/>
            <person name="Heo J."/>
            <person name="Kwon S.-W."/>
        </authorList>
    </citation>
    <scope>NUCLEOTIDE SEQUENCE [LARGE SCALE GENOMIC DNA]</scope>
    <source>
        <strain evidence="4 5">KACC 23027</strain>
    </source>
</reference>
<gene>
    <name evidence="4" type="ORF">PU630_10820</name>
</gene>
<sequence length="400" mass="41997">MPIAGWRALSRLVTSATVAAAVMLLAPSVAGAARAGEETPPPTAPGYPTWAEVQAARDSTEATATEIAQVDDALTAALDAAATASQKAVTAQAAAQKAQAASEAAGHRADSLTARADAAAARSRRSTATIAELARTLAAAEGQQGFTVQLLASDDPDELLARLNALSNLTGWWHDAAATARADEETAASLRDRALAAQAQRKRLADEADRAARAAATAADEANALAAQLQQNIDTLYAQLAVLQDSTAATERRYDIGVRVAAQAPDQQNRREKAASNEESAAAPASVGTATPLGGALSPSEARAYAQRAIRTYGWGDAQYVCLVKLWNMESGWRWNALNPYSGAYGIPQALPARKLAAAGADWRTNAATQIQWGLAYISDRYGTPCGAWRHEMSHDPHWY</sequence>
<dbReference type="SUPFAM" id="SSF53955">
    <property type="entry name" value="Lysozyme-like"/>
    <property type="match status" value="1"/>
</dbReference>
<proteinExistence type="predicted"/>
<feature type="chain" id="PRO_5047037859" description="N-terminal domain of peptidoglycan hydrolase CwlO-containing protein" evidence="3">
    <location>
        <begin position="33"/>
        <end position="400"/>
    </location>
</feature>
<keyword evidence="3" id="KW-0732">Signal</keyword>
<protein>
    <recommendedName>
        <fullName evidence="6">N-terminal domain of peptidoglycan hydrolase CwlO-containing protein</fullName>
    </recommendedName>
</protein>
<evidence type="ECO:0000313" key="4">
    <source>
        <dbReference type="EMBL" id="WEG07739.1"/>
    </source>
</evidence>
<dbReference type="InterPro" id="IPR023346">
    <property type="entry name" value="Lysozyme-like_dom_sf"/>
</dbReference>
<evidence type="ECO:0000313" key="5">
    <source>
        <dbReference type="Proteomes" id="UP001214553"/>
    </source>
</evidence>
<evidence type="ECO:0000256" key="2">
    <source>
        <dbReference type="SAM" id="MobiDB-lite"/>
    </source>
</evidence>
<organism evidence="4 5">
    <name type="scientific">Microbacterium horticulturae</name>
    <dbReference type="NCBI Taxonomy" id="3028316"/>
    <lineage>
        <taxon>Bacteria</taxon>
        <taxon>Bacillati</taxon>
        <taxon>Actinomycetota</taxon>
        <taxon>Actinomycetes</taxon>
        <taxon>Micrococcales</taxon>
        <taxon>Microbacteriaceae</taxon>
        <taxon>Microbacterium</taxon>
    </lineage>
</organism>
<evidence type="ECO:0000256" key="1">
    <source>
        <dbReference type="SAM" id="Coils"/>
    </source>
</evidence>
<evidence type="ECO:0008006" key="6">
    <source>
        <dbReference type="Google" id="ProtNLM"/>
    </source>
</evidence>